<dbReference type="RefSeq" id="WP_156016118.1">
    <property type="nucleotide sequence ID" value="NZ_WGGD01000005.1"/>
</dbReference>
<comment type="caution">
    <text evidence="1">The sequence shown here is derived from an EMBL/GenBank/DDBJ whole genome shotgun (WGS) entry which is preliminary data.</text>
</comment>
<organism evidence="1 2">
    <name type="scientific">Sulfuracidifex metallicus DSM 6482 = JCM 9184</name>
    <dbReference type="NCBI Taxonomy" id="523847"/>
    <lineage>
        <taxon>Archaea</taxon>
        <taxon>Thermoproteota</taxon>
        <taxon>Thermoprotei</taxon>
        <taxon>Sulfolobales</taxon>
        <taxon>Sulfolobaceae</taxon>
        <taxon>Sulfuracidifex</taxon>
    </lineage>
</organism>
<dbReference type="Proteomes" id="UP000470772">
    <property type="component" value="Unassembled WGS sequence"/>
</dbReference>
<dbReference type="NCBIfam" id="TIGR01685">
    <property type="entry name" value="MDP-1"/>
    <property type="match status" value="1"/>
</dbReference>
<dbReference type="SUPFAM" id="SSF56784">
    <property type="entry name" value="HAD-like"/>
    <property type="match status" value="1"/>
</dbReference>
<dbReference type="PANTHER" id="PTHR17901:SF14">
    <property type="entry name" value="MAGNESIUM-DEPENDENT PHOSPHATASE 1"/>
    <property type="match status" value="1"/>
</dbReference>
<dbReference type="Gene3D" id="3.40.50.1000">
    <property type="entry name" value="HAD superfamily/HAD-like"/>
    <property type="match status" value="1"/>
</dbReference>
<name>A0A6A9QGB1_SULME</name>
<dbReference type="AlphaFoldDB" id="A0A6A9QGB1"/>
<dbReference type="InterPro" id="IPR036412">
    <property type="entry name" value="HAD-like_sf"/>
</dbReference>
<evidence type="ECO:0000313" key="1">
    <source>
        <dbReference type="EMBL" id="MUN28126.1"/>
    </source>
</evidence>
<protein>
    <submittedName>
        <fullName evidence="1">Magnesium-dependent phosphatase-1</fullName>
    </submittedName>
</protein>
<dbReference type="InterPro" id="IPR010036">
    <property type="entry name" value="MDP_1_eu_arc"/>
</dbReference>
<gene>
    <name evidence="1" type="ORF">GC250_01285</name>
</gene>
<dbReference type="EMBL" id="WGGD01000005">
    <property type="protein sequence ID" value="MUN28126.1"/>
    <property type="molecule type" value="Genomic_DNA"/>
</dbReference>
<sequence>MIKVVVFDADKTLWDHYNISEFVEPLKKISEDEIEDSSGNKLKLFPNVRESLKELKRRGYILGVATWNLPEKASLVFNALELSQLFDIMISRPFPFKFLMLTEIINELRKRGVNVQRDEIMFIDDRRIHFGNVWLYLPGVKCIEMWKEMQDHIDVFKLLERSQLNDF</sequence>
<dbReference type="InterPro" id="IPR010033">
    <property type="entry name" value="HAD_SF_ppase_IIIC"/>
</dbReference>
<keyword evidence="2" id="KW-1185">Reference proteome</keyword>
<evidence type="ECO:0000313" key="2">
    <source>
        <dbReference type="Proteomes" id="UP000470772"/>
    </source>
</evidence>
<dbReference type="InterPro" id="IPR023214">
    <property type="entry name" value="HAD_sf"/>
</dbReference>
<accession>A0A6A9QGB1</accession>
<reference evidence="1 2" key="1">
    <citation type="submission" date="2019-10" db="EMBL/GenBank/DDBJ databases">
        <title>Sequencing and Assembly of Multiple Reported Metal-Biooxidizing Members of the Extremely Thermoacidophilic Archaeal Family Sulfolobaceae.</title>
        <authorList>
            <person name="Counts J.A."/>
            <person name="Kelly R.M."/>
        </authorList>
    </citation>
    <scope>NUCLEOTIDE SEQUENCE [LARGE SCALE GENOMIC DNA]</scope>
    <source>
        <strain evidence="1 2">DSM 6482</strain>
    </source>
</reference>
<dbReference type="Pfam" id="PF12689">
    <property type="entry name" value="Acid_PPase"/>
    <property type="match status" value="1"/>
</dbReference>
<proteinExistence type="predicted"/>
<dbReference type="PANTHER" id="PTHR17901">
    <property type="entry name" value="MAGNESIUM-DEPENDENT PHOSPHATASE 1 MDP1"/>
    <property type="match status" value="1"/>
</dbReference>
<dbReference type="NCBIfam" id="TIGR01681">
    <property type="entry name" value="HAD-SF-IIIC"/>
    <property type="match status" value="1"/>
</dbReference>
<dbReference type="GO" id="GO:0003993">
    <property type="term" value="F:acid phosphatase activity"/>
    <property type="evidence" value="ECO:0007669"/>
    <property type="project" value="TreeGrafter"/>
</dbReference>